<sequence length="41" mass="4493">MRILSENRFTLFGVRSGMRASYITPELIHASAENSGGPLGR</sequence>
<protein>
    <submittedName>
        <fullName evidence="1">Uncharacterized protein</fullName>
    </submittedName>
</protein>
<keyword evidence="2" id="KW-1185">Reference proteome</keyword>
<name>A0A256FRP5_9HYPH</name>
<evidence type="ECO:0000313" key="1">
    <source>
        <dbReference type="EMBL" id="OYR17503.1"/>
    </source>
</evidence>
<evidence type="ECO:0000313" key="2">
    <source>
        <dbReference type="Proteomes" id="UP000216478"/>
    </source>
</evidence>
<dbReference type="AlphaFoldDB" id="A0A256FRP5"/>
<accession>A0A256FRP5</accession>
<gene>
    <name evidence="1" type="ORF">CEV33_3961</name>
</gene>
<proteinExistence type="predicted"/>
<comment type="caution">
    <text evidence="1">The sequence shown here is derived from an EMBL/GenBank/DDBJ whole genome shotgun (WGS) entry which is preliminary data.</text>
</comment>
<dbReference type="Proteomes" id="UP000216478">
    <property type="component" value="Unassembled WGS sequence"/>
</dbReference>
<reference evidence="1 2" key="1">
    <citation type="submission" date="2017-07" db="EMBL/GenBank/DDBJ databases">
        <title>Phylogenetic study on the rhizospheric bacterium Ochrobactrum sp. A44.</title>
        <authorList>
            <person name="Krzyzanowska D.M."/>
            <person name="Ossowicki A."/>
            <person name="Rajewska M."/>
            <person name="Maciag T."/>
            <person name="Kaczynski Z."/>
            <person name="Czerwicka M."/>
            <person name="Jafra S."/>
        </authorList>
    </citation>
    <scope>NUCLEOTIDE SEQUENCE [LARGE SCALE GENOMIC DNA]</scope>
    <source>
        <strain evidence="1 2">OgA9a</strain>
    </source>
</reference>
<organism evidence="1 2">
    <name type="scientific">Brucella grignonensis</name>
    <dbReference type="NCBI Taxonomy" id="94627"/>
    <lineage>
        <taxon>Bacteria</taxon>
        <taxon>Pseudomonadati</taxon>
        <taxon>Pseudomonadota</taxon>
        <taxon>Alphaproteobacteria</taxon>
        <taxon>Hyphomicrobiales</taxon>
        <taxon>Brucellaceae</taxon>
        <taxon>Brucella/Ochrobactrum group</taxon>
        <taxon>Brucella</taxon>
    </lineage>
</organism>
<dbReference type="EMBL" id="NNRL01000147">
    <property type="protein sequence ID" value="OYR17503.1"/>
    <property type="molecule type" value="Genomic_DNA"/>
</dbReference>